<dbReference type="EMBL" id="CP017415">
    <property type="protein sequence ID" value="AOU98850.1"/>
    <property type="molecule type" value="Genomic_DNA"/>
</dbReference>
<dbReference type="PANTHER" id="PTHR44086:SF13">
    <property type="entry name" value="THIOSULFATE SULFURTRANSFERASE PSPE"/>
    <property type="match status" value="1"/>
</dbReference>
<reference evidence="3" key="1">
    <citation type="submission" date="2016-09" db="EMBL/GenBank/DDBJ databases">
        <title>Acidihalobacter prosperus F5.</title>
        <authorList>
            <person name="Khaleque H.N."/>
            <person name="Ramsay J.P."/>
            <person name="Kaksonen A.H."/>
            <person name="Boxall N.J."/>
            <person name="Watkin E.L.J."/>
        </authorList>
    </citation>
    <scope>NUCLEOTIDE SEQUENCE [LARGE SCALE GENOMIC DNA]</scope>
    <source>
        <strain evidence="3">F5</strain>
    </source>
</reference>
<dbReference type="InterPro" id="IPR001763">
    <property type="entry name" value="Rhodanese-like_dom"/>
</dbReference>
<dbReference type="Pfam" id="PF00581">
    <property type="entry name" value="Rhodanese"/>
    <property type="match status" value="1"/>
</dbReference>
<dbReference type="RefSeq" id="WP_070079205.1">
    <property type="nucleotide sequence ID" value="NZ_CP017415.1"/>
</dbReference>
<dbReference type="KEGG" id="aprs:BI364_13565"/>
<accession>A0A1D8IQU3</accession>
<evidence type="ECO:0000313" key="2">
    <source>
        <dbReference type="EMBL" id="AOU98850.1"/>
    </source>
</evidence>
<dbReference type="PANTHER" id="PTHR44086">
    <property type="entry name" value="THIOSULFATE SULFURTRANSFERASE RDL2, MITOCHONDRIAL-RELATED"/>
    <property type="match status" value="1"/>
</dbReference>
<dbReference type="GO" id="GO:0004792">
    <property type="term" value="F:thiosulfate-cyanide sulfurtransferase activity"/>
    <property type="evidence" value="ECO:0007669"/>
    <property type="project" value="TreeGrafter"/>
</dbReference>
<dbReference type="Proteomes" id="UP000095401">
    <property type="component" value="Chromosome"/>
</dbReference>
<feature type="domain" description="Rhodanese" evidence="1">
    <location>
        <begin position="16"/>
        <end position="108"/>
    </location>
</feature>
<dbReference type="AlphaFoldDB" id="A0A1D8IQU3"/>
<gene>
    <name evidence="2" type="ORF">BI364_13565</name>
</gene>
<dbReference type="SMART" id="SM00450">
    <property type="entry name" value="RHOD"/>
    <property type="match status" value="1"/>
</dbReference>
<dbReference type="Gene3D" id="3.40.250.10">
    <property type="entry name" value="Rhodanese-like domain"/>
    <property type="match status" value="1"/>
</dbReference>
<evidence type="ECO:0000313" key="3">
    <source>
        <dbReference type="Proteomes" id="UP000095401"/>
    </source>
</evidence>
<dbReference type="PROSITE" id="PS50206">
    <property type="entry name" value="RHODANESE_3"/>
    <property type="match status" value="1"/>
</dbReference>
<dbReference type="InterPro" id="IPR036873">
    <property type="entry name" value="Rhodanese-like_dom_sf"/>
</dbReference>
<name>A0A1D8IQU3_9GAMM</name>
<evidence type="ECO:0000259" key="1">
    <source>
        <dbReference type="PROSITE" id="PS50206"/>
    </source>
</evidence>
<organism evidence="2 3">
    <name type="scientific">Acidihalobacter yilgarnensis</name>
    <dbReference type="NCBI Taxonomy" id="2819280"/>
    <lineage>
        <taxon>Bacteria</taxon>
        <taxon>Pseudomonadati</taxon>
        <taxon>Pseudomonadota</taxon>
        <taxon>Gammaproteobacteria</taxon>
        <taxon>Chromatiales</taxon>
        <taxon>Ectothiorhodospiraceae</taxon>
        <taxon>Acidihalobacter</taxon>
    </lineage>
</organism>
<protein>
    <recommendedName>
        <fullName evidence="1">Rhodanese domain-containing protein</fullName>
    </recommendedName>
</protein>
<dbReference type="SUPFAM" id="SSF52821">
    <property type="entry name" value="Rhodanese/Cell cycle control phosphatase"/>
    <property type="match status" value="1"/>
</dbReference>
<dbReference type="CDD" id="cd00158">
    <property type="entry name" value="RHOD"/>
    <property type="match status" value="1"/>
</dbReference>
<proteinExistence type="predicted"/>
<keyword evidence="3" id="KW-1185">Reference proteome</keyword>
<sequence>MARKISCDELAELVNNTQDFVLIDTLPRSAFEEGHLPSAINIVSDEILTRAPREVPDREKRIVVYCASAVCQRAGLAAERLESLGYTNVFHYVEGKRDWADNGHALEEA</sequence>